<reference evidence="4" key="2">
    <citation type="submission" date="2020-09" db="EMBL/GenBank/DDBJ databases">
        <authorList>
            <person name="Sun Q."/>
            <person name="Zhou Y."/>
        </authorList>
    </citation>
    <scope>NUCLEOTIDE SEQUENCE</scope>
    <source>
        <strain evidence="4">CGMCC 1.15320</strain>
    </source>
</reference>
<accession>A0A916RQZ0</accession>
<dbReference type="InterPro" id="IPR052030">
    <property type="entry name" value="Peptidase_M20/M20A_hydrolases"/>
</dbReference>
<dbReference type="PANTHER" id="PTHR30575:SF0">
    <property type="entry name" value="XAA-ARG DIPEPTIDASE"/>
    <property type="match status" value="1"/>
</dbReference>
<protein>
    <submittedName>
        <fullName evidence="4">Amidohydrolase</fullName>
    </submittedName>
</protein>
<dbReference type="Proteomes" id="UP000636264">
    <property type="component" value="Unassembled WGS sequence"/>
</dbReference>
<proteinExistence type="predicted"/>
<dbReference type="SUPFAM" id="SSF55031">
    <property type="entry name" value="Bacterial exopeptidase dimerisation domain"/>
    <property type="match status" value="1"/>
</dbReference>
<evidence type="ECO:0000259" key="3">
    <source>
        <dbReference type="Pfam" id="PF07687"/>
    </source>
</evidence>
<dbReference type="PIRSF" id="PIRSF037227">
    <property type="entry name" value="Aminobenzoyl-glu_utiliz_pB"/>
    <property type="match status" value="1"/>
</dbReference>
<gene>
    <name evidence="4" type="ORF">GCM10011385_21100</name>
</gene>
<dbReference type="Pfam" id="PF01546">
    <property type="entry name" value="Peptidase_M20"/>
    <property type="match status" value="1"/>
</dbReference>
<evidence type="ECO:0000313" key="4">
    <source>
        <dbReference type="EMBL" id="GGA66981.1"/>
    </source>
</evidence>
<keyword evidence="2" id="KW-0732">Signal</keyword>
<feature type="domain" description="Peptidase M20 dimerisation" evidence="3">
    <location>
        <begin position="213"/>
        <end position="306"/>
    </location>
</feature>
<dbReference type="AlphaFoldDB" id="A0A916RQZ0"/>
<dbReference type="GO" id="GO:0005737">
    <property type="term" value="C:cytoplasm"/>
    <property type="evidence" value="ECO:0007669"/>
    <property type="project" value="TreeGrafter"/>
</dbReference>
<dbReference type="InterPro" id="IPR036264">
    <property type="entry name" value="Bact_exopeptidase_dim_dom"/>
</dbReference>
<evidence type="ECO:0000256" key="1">
    <source>
        <dbReference type="ARBA" id="ARBA00022801"/>
    </source>
</evidence>
<dbReference type="SUPFAM" id="SSF53187">
    <property type="entry name" value="Zn-dependent exopeptidases"/>
    <property type="match status" value="1"/>
</dbReference>
<dbReference type="Gene3D" id="3.40.630.10">
    <property type="entry name" value="Zn peptidases"/>
    <property type="match status" value="1"/>
</dbReference>
<dbReference type="InterPro" id="IPR017439">
    <property type="entry name" value="Amidohydrolase"/>
</dbReference>
<organism evidence="4 5">
    <name type="scientific">Nitratireductor aestuarii</name>
    <dbReference type="NCBI Taxonomy" id="1735103"/>
    <lineage>
        <taxon>Bacteria</taxon>
        <taxon>Pseudomonadati</taxon>
        <taxon>Pseudomonadota</taxon>
        <taxon>Alphaproteobacteria</taxon>
        <taxon>Hyphomicrobiales</taxon>
        <taxon>Phyllobacteriaceae</taxon>
        <taxon>Nitratireductor</taxon>
    </lineage>
</organism>
<sequence length="485" mass="52003">MKFFSFGAIVSAVVISSSSLALASGLSEGTRSQLAGHIAKYEPRMTEVAHQIWSNPELGYLETATVDALTGELEQNGFEIERGVGNIPTAFVATAGSKSGPVIAILAEMDALPGFSQDSIPVQQAVEGIESGHACGHHLFGAGSVAAAIAISKWMQENNVEGQVRLYGTPAEEGGSGKVYMVRQGLFDDVDVVLHWHPSDQNSASQGRSLANVSAKIRFRGESAHAAMYPERGRSALDGVEAMHHMINLMREHIPQETRVHYIVSNGGAAPNVVPDFAESYLYVRHPNPAVVQDVMERIEKAAEGAALGTGTEFSVERMSGVYSVLPNDTLGRVLDSNLRTARQIEWNDEEIGFATELQKTLRATPPLSKVGEVEEYSFGEQGFYSTDVGDVSWVAPTVGLGTATWVPGTATHSWQAVAAGGMSIGYKGTRLAAETLAYTAAELLQSPELIEKAKAEFDEARGANFSYSALLGDREPPLDYRVTK</sequence>
<feature type="chain" id="PRO_5037079422" evidence="2">
    <location>
        <begin position="24"/>
        <end position="485"/>
    </location>
</feature>
<dbReference type="InterPro" id="IPR002933">
    <property type="entry name" value="Peptidase_M20"/>
</dbReference>
<dbReference type="PANTHER" id="PTHR30575">
    <property type="entry name" value="PEPTIDASE M20"/>
    <property type="match status" value="1"/>
</dbReference>
<name>A0A916RQZ0_9HYPH</name>
<evidence type="ECO:0000256" key="2">
    <source>
        <dbReference type="SAM" id="SignalP"/>
    </source>
</evidence>
<dbReference type="NCBIfam" id="TIGR01891">
    <property type="entry name" value="amidohydrolases"/>
    <property type="match status" value="1"/>
</dbReference>
<feature type="signal peptide" evidence="2">
    <location>
        <begin position="1"/>
        <end position="23"/>
    </location>
</feature>
<dbReference type="FunFam" id="3.30.70.360:FF:000004">
    <property type="entry name" value="Peptidase M20 domain-containing protein 2"/>
    <property type="match status" value="1"/>
</dbReference>
<reference evidence="4" key="1">
    <citation type="journal article" date="2014" name="Int. J. Syst. Evol. Microbiol.">
        <title>Complete genome sequence of Corynebacterium casei LMG S-19264T (=DSM 44701T), isolated from a smear-ripened cheese.</title>
        <authorList>
            <consortium name="US DOE Joint Genome Institute (JGI-PGF)"/>
            <person name="Walter F."/>
            <person name="Albersmeier A."/>
            <person name="Kalinowski J."/>
            <person name="Ruckert C."/>
        </authorList>
    </citation>
    <scope>NUCLEOTIDE SEQUENCE</scope>
    <source>
        <strain evidence="4">CGMCC 1.15320</strain>
    </source>
</reference>
<dbReference type="GO" id="GO:0071713">
    <property type="term" value="F:para-aminobenzoyl-glutamate hydrolase activity"/>
    <property type="evidence" value="ECO:0007669"/>
    <property type="project" value="TreeGrafter"/>
</dbReference>
<dbReference type="EMBL" id="BMIF01000005">
    <property type="protein sequence ID" value="GGA66981.1"/>
    <property type="molecule type" value="Genomic_DNA"/>
</dbReference>
<dbReference type="Pfam" id="PF07687">
    <property type="entry name" value="M20_dimer"/>
    <property type="match status" value="1"/>
</dbReference>
<keyword evidence="5" id="KW-1185">Reference proteome</keyword>
<keyword evidence="1" id="KW-0378">Hydrolase</keyword>
<dbReference type="GO" id="GO:0046657">
    <property type="term" value="P:folic acid catabolic process"/>
    <property type="evidence" value="ECO:0007669"/>
    <property type="project" value="TreeGrafter"/>
</dbReference>
<dbReference type="GO" id="GO:0016805">
    <property type="term" value="F:dipeptidase activity"/>
    <property type="evidence" value="ECO:0007669"/>
    <property type="project" value="TreeGrafter"/>
</dbReference>
<dbReference type="InterPro" id="IPR011650">
    <property type="entry name" value="Peptidase_M20_dimer"/>
</dbReference>
<evidence type="ECO:0000313" key="5">
    <source>
        <dbReference type="Proteomes" id="UP000636264"/>
    </source>
</evidence>
<dbReference type="InterPro" id="IPR017145">
    <property type="entry name" value="Aminobenzoyl-glu_utiliz_pB"/>
</dbReference>
<comment type="caution">
    <text evidence="4">The sequence shown here is derived from an EMBL/GenBank/DDBJ whole genome shotgun (WGS) entry which is preliminary data.</text>
</comment>
<dbReference type="RefSeq" id="WP_188721015.1">
    <property type="nucleotide sequence ID" value="NZ_BMIF01000005.1"/>
</dbReference>
<dbReference type="Gene3D" id="3.30.70.360">
    <property type="match status" value="1"/>
</dbReference>